<dbReference type="KEGG" id="pcad:112065405"/>
<protein>
    <submittedName>
        <fullName evidence="2">Stomatin-like protein 3</fullName>
    </submittedName>
</protein>
<proteinExistence type="predicted"/>
<reference evidence="2" key="1">
    <citation type="submission" date="2025-08" db="UniProtKB">
        <authorList>
            <consortium name="RefSeq"/>
        </authorList>
    </citation>
    <scope>IDENTIFICATION</scope>
    <source>
        <tissue evidence="2">Muscle</tissue>
    </source>
</reference>
<dbReference type="PANTHER" id="PTHR10264">
    <property type="entry name" value="BAND 7 PROTEIN-RELATED"/>
    <property type="match status" value="1"/>
</dbReference>
<evidence type="ECO:0000313" key="1">
    <source>
        <dbReference type="Proteomes" id="UP000248484"/>
    </source>
</evidence>
<dbReference type="RefSeq" id="XP_028353658.1">
    <property type="nucleotide sequence ID" value="XM_028497857.2"/>
</dbReference>
<organism evidence="1 2">
    <name type="scientific">Physeter macrocephalus</name>
    <name type="common">Sperm whale</name>
    <name type="synonym">Physeter catodon</name>
    <dbReference type="NCBI Taxonomy" id="9755"/>
    <lineage>
        <taxon>Eukaryota</taxon>
        <taxon>Metazoa</taxon>
        <taxon>Chordata</taxon>
        <taxon>Craniata</taxon>
        <taxon>Vertebrata</taxon>
        <taxon>Euteleostomi</taxon>
        <taxon>Mammalia</taxon>
        <taxon>Eutheria</taxon>
        <taxon>Laurasiatheria</taxon>
        <taxon>Artiodactyla</taxon>
        <taxon>Whippomorpha</taxon>
        <taxon>Cetacea</taxon>
        <taxon>Odontoceti</taxon>
        <taxon>Physeteridae</taxon>
        <taxon>Physeter</taxon>
    </lineage>
</organism>
<dbReference type="Proteomes" id="UP000248484">
    <property type="component" value="Chromosome 13"/>
</dbReference>
<sequence length="100" mass="11421">MIITFPISIWMCLKIIKEYERADVFQLGRIQADKAKGPDVFVKVDLQTVNVQHPSTGGCYRILSRVPCALRTRSLVPSMFSKKHCYSSSLMKLRTKKISD</sequence>
<name>A0A455C0Y9_PHYMC</name>
<dbReference type="PANTHER" id="PTHR10264:SF49">
    <property type="entry name" value="STOMATIN-LIKE PROTEIN 3"/>
    <property type="match status" value="1"/>
</dbReference>
<evidence type="ECO:0000313" key="2">
    <source>
        <dbReference type="RefSeq" id="XP_028353658.1"/>
    </source>
</evidence>
<dbReference type="AlphaFoldDB" id="A0A455C0Y9"/>
<dbReference type="InParanoid" id="A0A455C0Y9"/>
<keyword evidence="1" id="KW-1185">Reference proteome</keyword>
<dbReference type="GeneID" id="112065405"/>
<dbReference type="OrthoDB" id="2105077at2759"/>
<accession>A0A455C0Y9</accession>
<gene>
    <name evidence="2" type="primary">LOC112065405</name>
</gene>
<dbReference type="GO" id="GO:0005886">
    <property type="term" value="C:plasma membrane"/>
    <property type="evidence" value="ECO:0007669"/>
    <property type="project" value="InterPro"/>
</dbReference>
<dbReference type="InterPro" id="IPR043202">
    <property type="entry name" value="Band-7_stomatin-like"/>
</dbReference>